<sequence>MGPQPVGTESYRTFMSSFPTGVSVVTTVDTDGRPRGMTCSSLSSVSLDPPVLSVCLSVTSGTLSSLRSHGRFGVNLLGDSASPVARLFADSAQYHFDRVPWRPADDSGVPRLGGDTIAFAACRVADTKLVGDHVVIFGEVLDADCGTGNPLLYGRRQFAGWPGGTQGGPAGPPAGRLDPAVSPLPPTG</sequence>
<dbReference type="GO" id="GO:0010181">
    <property type="term" value="F:FMN binding"/>
    <property type="evidence" value="ECO:0007669"/>
    <property type="project" value="InterPro"/>
</dbReference>
<dbReference type="PANTHER" id="PTHR30466">
    <property type="entry name" value="FLAVIN REDUCTASE"/>
    <property type="match status" value="1"/>
</dbReference>
<name>F2YRZ5_9ACTN</name>
<dbReference type="SUPFAM" id="SSF50475">
    <property type="entry name" value="FMN-binding split barrel"/>
    <property type="match status" value="1"/>
</dbReference>
<feature type="domain" description="Flavin reductase like" evidence="3">
    <location>
        <begin position="15"/>
        <end position="160"/>
    </location>
</feature>
<organism evidence="4">
    <name type="scientific">Streptomyces sp. Acta 2897</name>
    <dbReference type="NCBI Taxonomy" id="1001349"/>
    <lineage>
        <taxon>Bacteria</taxon>
        <taxon>Bacillati</taxon>
        <taxon>Actinomycetota</taxon>
        <taxon>Actinomycetes</taxon>
        <taxon>Kitasatosporales</taxon>
        <taxon>Streptomycetaceae</taxon>
        <taxon>Streptomyces</taxon>
    </lineage>
</organism>
<dbReference type="GO" id="GO:0042602">
    <property type="term" value="F:riboflavin reductase (NADPH) activity"/>
    <property type="evidence" value="ECO:0007669"/>
    <property type="project" value="TreeGrafter"/>
</dbReference>
<gene>
    <name evidence="4" type="primary">sky40</name>
</gene>
<dbReference type="InterPro" id="IPR002563">
    <property type="entry name" value="Flavin_Rdtase-like_dom"/>
</dbReference>
<dbReference type="PANTHER" id="PTHR30466:SF1">
    <property type="entry name" value="FMN REDUCTASE (NADH) RUTF"/>
    <property type="match status" value="1"/>
</dbReference>
<evidence type="ECO:0000259" key="3">
    <source>
        <dbReference type="SMART" id="SM00903"/>
    </source>
</evidence>
<accession>F2YRZ5</accession>
<dbReference type="InterPro" id="IPR050268">
    <property type="entry name" value="NADH-dep_flavin_reductase"/>
</dbReference>
<dbReference type="EMBL" id="JF430460">
    <property type="protein sequence ID" value="AEA30283.1"/>
    <property type="molecule type" value="Genomic_DNA"/>
</dbReference>
<dbReference type="InterPro" id="IPR012349">
    <property type="entry name" value="Split_barrel_FMN-bd"/>
</dbReference>
<protein>
    <submittedName>
        <fullName evidence="4">Putative flavin reductase</fullName>
    </submittedName>
</protein>
<reference evidence="4" key="1">
    <citation type="journal article" date="2011" name="J. Am. Chem. Soc.">
        <title>Biosynthetic gene cluster of the non-ribosomally synthesized cyclodepsipeptide skyllamycin: deciphering unprecedented ways of unusual hydroxylation reactions.</title>
        <authorList>
            <person name="Pohle S."/>
            <person name="Appelt C."/>
            <person name="Roux M."/>
            <person name="Fiedler H.P."/>
            <person name="Sussmuth R.D."/>
        </authorList>
    </citation>
    <scope>NUCLEOTIDE SEQUENCE</scope>
    <source>
        <strain evidence="4">Acta 2897</strain>
    </source>
</reference>
<dbReference type="Pfam" id="PF01613">
    <property type="entry name" value="Flavin_Reduct"/>
    <property type="match status" value="1"/>
</dbReference>
<dbReference type="AlphaFoldDB" id="F2YRZ5"/>
<proteinExistence type="predicted"/>
<evidence type="ECO:0000256" key="1">
    <source>
        <dbReference type="ARBA" id="ARBA00023002"/>
    </source>
</evidence>
<evidence type="ECO:0000313" key="4">
    <source>
        <dbReference type="EMBL" id="AEA30283.1"/>
    </source>
</evidence>
<dbReference type="SMR" id="F2YRZ5"/>
<dbReference type="Gene3D" id="2.30.110.10">
    <property type="entry name" value="Electron Transport, Fmn-binding Protein, Chain A"/>
    <property type="match status" value="1"/>
</dbReference>
<keyword evidence="1" id="KW-0560">Oxidoreductase</keyword>
<dbReference type="SMART" id="SM00903">
    <property type="entry name" value="Flavin_Reduct"/>
    <property type="match status" value="1"/>
</dbReference>
<evidence type="ECO:0000256" key="2">
    <source>
        <dbReference type="SAM" id="MobiDB-lite"/>
    </source>
</evidence>
<feature type="region of interest" description="Disordered" evidence="2">
    <location>
        <begin position="163"/>
        <end position="188"/>
    </location>
</feature>